<keyword evidence="1" id="KW-1133">Transmembrane helix</keyword>
<proteinExistence type="predicted"/>
<evidence type="ECO:0000256" key="1">
    <source>
        <dbReference type="SAM" id="Phobius"/>
    </source>
</evidence>
<sequence>MFREDRRGVSEVIGFVLVFSLVVASVGIVFTVGLGGLQDARDTERVTNAERAFDVLAENYRDVLAGTPSRSTQIRLSGADMRAGDDVEFEVRDGDGNTTASWSVTSIVFAVDDESIRFVNGAVIRESRDGAVMIQDPPGFVGADRALFQDVAFKNGGPAGVGGDRTVQVRTEHTSNSDNIGSNVYENTTGRELWIVTHNPEPWRTYYGDRGLSCGVTDLADDDRDRVECELDGLDRFVVVDQGSITFSFE</sequence>
<dbReference type="AlphaFoldDB" id="A0ABD5V2Q2"/>
<keyword evidence="1" id="KW-0472">Membrane</keyword>
<evidence type="ECO:0000313" key="3">
    <source>
        <dbReference type="Proteomes" id="UP001596296"/>
    </source>
</evidence>
<gene>
    <name evidence="2" type="ORF">ACFQE9_12695</name>
</gene>
<name>A0ABD5V2Q2_9EURY</name>
<protein>
    <recommendedName>
        <fullName evidence="4">Flagellin</fullName>
    </recommendedName>
</protein>
<evidence type="ECO:0008006" key="4">
    <source>
        <dbReference type="Google" id="ProtNLM"/>
    </source>
</evidence>
<feature type="transmembrane region" description="Helical" evidence="1">
    <location>
        <begin position="12"/>
        <end position="37"/>
    </location>
</feature>
<dbReference type="Proteomes" id="UP001596296">
    <property type="component" value="Unassembled WGS sequence"/>
</dbReference>
<dbReference type="RefSeq" id="WP_379745206.1">
    <property type="nucleotide sequence ID" value="NZ_JBHSVN010000001.1"/>
</dbReference>
<reference evidence="2 3" key="1">
    <citation type="journal article" date="2019" name="Int. J. Syst. Evol. Microbiol.">
        <title>The Global Catalogue of Microorganisms (GCM) 10K type strain sequencing project: providing services to taxonomists for standard genome sequencing and annotation.</title>
        <authorList>
            <consortium name="The Broad Institute Genomics Platform"/>
            <consortium name="The Broad Institute Genome Sequencing Center for Infectious Disease"/>
            <person name="Wu L."/>
            <person name="Ma J."/>
        </authorList>
    </citation>
    <scope>NUCLEOTIDE SEQUENCE [LARGE SCALE GENOMIC DNA]</scope>
    <source>
        <strain evidence="2 3">SKJ47</strain>
    </source>
</reference>
<dbReference type="InterPro" id="IPR055713">
    <property type="entry name" value="DUF7289"/>
</dbReference>
<accession>A0ABD5V2Q2</accession>
<comment type="caution">
    <text evidence="2">The sequence shown here is derived from an EMBL/GenBank/DDBJ whole genome shotgun (WGS) entry which is preliminary data.</text>
</comment>
<dbReference type="EMBL" id="JBHSXL010000009">
    <property type="protein sequence ID" value="MFC6893456.1"/>
    <property type="molecule type" value="Genomic_DNA"/>
</dbReference>
<keyword evidence="1" id="KW-0812">Transmembrane</keyword>
<evidence type="ECO:0000313" key="2">
    <source>
        <dbReference type="EMBL" id="MFC6893456.1"/>
    </source>
</evidence>
<organism evidence="2 3">
    <name type="scientific">Halopenitus salinus</name>
    <dbReference type="NCBI Taxonomy" id="1198295"/>
    <lineage>
        <taxon>Archaea</taxon>
        <taxon>Methanobacteriati</taxon>
        <taxon>Methanobacteriota</taxon>
        <taxon>Stenosarchaea group</taxon>
        <taxon>Halobacteria</taxon>
        <taxon>Halobacteriales</taxon>
        <taxon>Haloferacaceae</taxon>
        <taxon>Halopenitus</taxon>
    </lineage>
</organism>
<dbReference type="Pfam" id="PF23960">
    <property type="entry name" value="DUF7289"/>
    <property type="match status" value="1"/>
</dbReference>
<keyword evidence="3" id="KW-1185">Reference proteome</keyword>